<dbReference type="Pfam" id="PF07714">
    <property type="entry name" value="PK_Tyr_Ser-Thr"/>
    <property type="match status" value="1"/>
</dbReference>
<feature type="domain" description="Serine-threonine/tyrosine-protein kinase catalytic" evidence="2">
    <location>
        <begin position="2"/>
        <end position="58"/>
    </location>
</feature>
<dbReference type="Proteomes" id="UP000267096">
    <property type="component" value="Unassembled WGS sequence"/>
</dbReference>
<organism evidence="5">
    <name type="scientific">Anisakis simplex</name>
    <name type="common">Herring worm</name>
    <dbReference type="NCBI Taxonomy" id="6269"/>
    <lineage>
        <taxon>Eukaryota</taxon>
        <taxon>Metazoa</taxon>
        <taxon>Ecdysozoa</taxon>
        <taxon>Nematoda</taxon>
        <taxon>Chromadorea</taxon>
        <taxon>Rhabditida</taxon>
        <taxon>Spirurina</taxon>
        <taxon>Ascaridomorpha</taxon>
        <taxon>Ascaridoidea</taxon>
        <taxon>Anisakidae</taxon>
        <taxon>Anisakis</taxon>
        <taxon>Anisakis simplex complex</taxon>
    </lineage>
</organism>
<sequence>MFGVKPWQAVRNHDVILKLEADERLAKPENCPKVLYDFLRRMWAFDPDERPNITETNRFLNYLLDQIDCRVPFSELRAPSKEVGYVSYPSNSLFAYHDSSVETSTEEPILNGNANKSAPILNVDASAVATSTLWRALEQQRIQSEEDEKWLEEEEEKLLPLPNISTSRTFDHLNSLSGSRPLLDDHGVLPQGYEFDRSEDNVHQCVFDVVGAVSSLSKAFTSSMSTPEFVALVKNITNQLKALFEESSKCLKTLQPVDQCQVQLVETLLGSDMRNMASNMRIALDQTASEDENEQARREVLKTAHQLAFNCKHFLESVDSARLRSNVAKLRKTSSSFTARSQRI</sequence>
<dbReference type="SUPFAM" id="SSF68993">
    <property type="entry name" value="FAT domain of focal adhesion kinase"/>
    <property type="match status" value="1"/>
</dbReference>
<dbReference type="SUPFAM" id="SSF56112">
    <property type="entry name" value="Protein kinase-like (PK-like)"/>
    <property type="match status" value="1"/>
</dbReference>
<protein>
    <submittedName>
        <fullName evidence="5">PK_Tyr_Ser-Thr domain-containing protein</fullName>
    </submittedName>
</protein>
<name>A0A0M3J000_ANISI</name>
<gene>
    <name evidence="3" type="ORF">ASIM_LOCUS733</name>
</gene>
<evidence type="ECO:0000259" key="1">
    <source>
        <dbReference type="Pfam" id="PF03623"/>
    </source>
</evidence>
<dbReference type="OrthoDB" id="9976756at2759"/>
<dbReference type="WBParaSite" id="ASIM_0000083401-mRNA-1">
    <property type="protein sequence ID" value="ASIM_0000083401-mRNA-1"/>
    <property type="gene ID" value="ASIM_0000083401"/>
</dbReference>
<evidence type="ECO:0000259" key="2">
    <source>
        <dbReference type="Pfam" id="PF07714"/>
    </source>
</evidence>
<dbReference type="Pfam" id="PF03623">
    <property type="entry name" value="Focal_AT"/>
    <property type="match status" value="1"/>
</dbReference>
<dbReference type="GO" id="GO:0004713">
    <property type="term" value="F:protein tyrosine kinase activity"/>
    <property type="evidence" value="ECO:0007669"/>
    <property type="project" value="InterPro"/>
</dbReference>
<accession>A0A0M3J000</accession>
<dbReference type="InterPro" id="IPR005189">
    <property type="entry name" value="Focal_adhesion_kin_target_dom"/>
</dbReference>
<evidence type="ECO:0000313" key="4">
    <source>
        <dbReference type="Proteomes" id="UP000267096"/>
    </source>
</evidence>
<dbReference type="EMBL" id="UYRR01000583">
    <property type="protein sequence ID" value="VDK18029.1"/>
    <property type="molecule type" value="Genomic_DNA"/>
</dbReference>
<proteinExistence type="predicted"/>
<dbReference type="GO" id="GO:0005925">
    <property type="term" value="C:focal adhesion"/>
    <property type="evidence" value="ECO:0007669"/>
    <property type="project" value="InterPro"/>
</dbReference>
<reference evidence="5" key="1">
    <citation type="submission" date="2017-02" db="UniProtKB">
        <authorList>
            <consortium name="WormBaseParasite"/>
        </authorList>
    </citation>
    <scope>IDENTIFICATION</scope>
</reference>
<dbReference type="InterPro" id="IPR036137">
    <property type="entry name" value="Focal_adhe_kin_target_dom_sf"/>
</dbReference>
<keyword evidence="4" id="KW-1185">Reference proteome</keyword>
<evidence type="ECO:0000313" key="5">
    <source>
        <dbReference type="WBParaSite" id="ASIM_0000083401-mRNA-1"/>
    </source>
</evidence>
<feature type="domain" description="Focal AT" evidence="1">
    <location>
        <begin position="193"/>
        <end position="326"/>
    </location>
</feature>
<dbReference type="GO" id="GO:0007172">
    <property type="term" value="P:signal complex assembly"/>
    <property type="evidence" value="ECO:0007669"/>
    <property type="project" value="InterPro"/>
</dbReference>
<dbReference type="Gene3D" id="1.10.510.10">
    <property type="entry name" value="Transferase(Phosphotransferase) domain 1"/>
    <property type="match status" value="1"/>
</dbReference>
<dbReference type="InterPro" id="IPR001245">
    <property type="entry name" value="Ser-Thr/Tyr_kinase_cat_dom"/>
</dbReference>
<reference evidence="3 4" key="2">
    <citation type="submission" date="2018-11" db="EMBL/GenBank/DDBJ databases">
        <authorList>
            <consortium name="Pathogen Informatics"/>
        </authorList>
    </citation>
    <scope>NUCLEOTIDE SEQUENCE [LARGE SCALE GENOMIC DNA]</scope>
</reference>
<dbReference type="Gene3D" id="1.20.120.330">
    <property type="entry name" value="Nucleotidyltransferases domain 2"/>
    <property type="match status" value="1"/>
</dbReference>
<evidence type="ECO:0000313" key="3">
    <source>
        <dbReference type="EMBL" id="VDK18029.1"/>
    </source>
</evidence>
<dbReference type="AlphaFoldDB" id="A0A0M3J000"/>
<dbReference type="InterPro" id="IPR011009">
    <property type="entry name" value="Kinase-like_dom_sf"/>
</dbReference>